<proteinExistence type="inferred from homology"/>
<dbReference type="NCBIfam" id="NF045542">
    <property type="entry name" value="Clp_rel_HeadMat"/>
    <property type="match status" value="1"/>
</dbReference>
<dbReference type="EMBL" id="BK032760">
    <property type="protein sequence ID" value="DAF58975.1"/>
    <property type="molecule type" value="Genomic_DNA"/>
</dbReference>
<dbReference type="GO" id="GO:0004176">
    <property type="term" value="F:ATP-dependent peptidase activity"/>
    <property type="evidence" value="ECO:0007669"/>
    <property type="project" value="InterPro"/>
</dbReference>
<dbReference type="InterPro" id="IPR023562">
    <property type="entry name" value="ClpP/TepA"/>
</dbReference>
<dbReference type="GO" id="GO:0006515">
    <property type="term" value="P:protein quality control for misfolded or incompletely synthesized proteins"/>
    <property type="evidence" value="ECO:0007669"/>
    <property type="project" value="TreeGrafter"/>
</dbReference>
<dbReference type="PANTHER" id="PTHR10381">
    <property type="entry name" value="ATP-DEPENDENT CLP PROTEASE PROTEOLYTIC SUBUNIT"/>
    <property type="match status" value="1"/>
</dbReference>
<dbReference type="GO" id="GO:0009368">
    <property type="term" value="C:endopeptidase Clp complex"/>
    <property type="evidence" value="ECO:0007669"/>
    <property type="project" value="TreeGrafter"/>
</dbReference>
<dbReference type="InterPro" id="IPR029045">
    <property type="entry name" value="ClpP/crotonase-like_dom_sf"/>
</dbReference>
<dbReference type="CDD" id="cd07016">
    <property type="entry name" value="S14_ClpP_1"/>
    <property type="match status" value="1"/>
</dbReference>
<dbReference type="Pfam" id="PF00574">
    <property type="entry name" value="CLP_protease"/>
    <property type="match status" value="1"/>
</dbReference>
<evidence type="ECO:0000256" key="3">
    <source>
        <dbReference type="ARBA" id="ARBA00022801"/>
    </source>
</evidence>
<evidence type="ECO:0000256" key="2">
    <source>
        <dbReference type="ARBA" id="ARBA00022490"/>
    </source>
</evidence>
<evidence type="ECO:0000256" key="1">
    <source>
        <dbReference type="ARBA" id="ARBA00007039"/>
    </source>
</evidence>
<accession>A0A8S5T7N2</accession>
<dbReference type="InterPro" id="IPR001907">
    <property type="entry name" value="ClpP"/>
</dbReference>
<organism evidence="4">
    <name type="scientific">Myoviridae sp. ctgXa1</name>
    <dbReference type="NCBI Taxonomy" id="2827700"/>
    <lineage>
        <taxon>Viruses</taxon>
        <taxon>Duplodnaviria</taxon>
        <taxon>Heunggongvirae</taxon>
        <taxon>Uroviricota</taxon>
        <taxon>Caudoviricetes</taxon>
    </lineage>
</organism>
<comment type="similarity">
    <text evidence="1">Belongs to the peptidase S14 family.</text>
</comment>
<keyword evidence="2" id="KW-0963">Cytoplasm</keyword>
<dbReference type="GO" id="GO:0004252">
    <property type="term" value="F:serine-type endopeptidase activity"/>
    <property type="evidence" value="ECO:0007669"/>
    <property type="project" value="InterPro"/>
</dbReference>
<keyword evidence="3" id="KW-0378">Hydrolase</keyword>
<sequence length="216" mass="23075">MKLNIKGTIVPNDYKHVYDYFGIESTSAKDVSDALDAANGQPLEVYINSGGGYVQAGNEIYTLLAEYGGGVNIKIIFAASAASIIAMAGHSAISPVGQLMIHNVASTAEGDYRAMHHAGDVLETANDSLANAYMRKSGKTRDEIRAMMDAETWITAQRAVELGLVDEIMGGDLVAGLGAELLPDSVIQKTLAMFRADKSAELAQAETDYQNLLKKE</sequence>
<keyword evidence="4" id="KW-0645">Protease</keyword>
<dbReference type="SUPFAM" id="SSF52096">
    <property type="entry name" value="ClpP/crotonase"/>
    <property type="match status" value="1"/>
</dbReference>
<dbReference type="PANTHER" id="PTHR10381:SF70">
    <property type="entry name" value="ATP-DEPENDENT CLP PROTEASE PROTEOLYTIC SUBUNIT"/>
    <property type="match status" value="1"/>
</dbReference>
<name>A0A8S5T7N2_9CAUD</name>
<dbReference type="GO" id="GO:0051117">
    <property type="term" value="F:ATPase binding"/>
    <property type="evidence" value="ECO:0007669"/>
    <property type="project" value="TreeGrafter"/>
</dbReference>
<dbReference type="PRINTS" id="PR00127">
    <property type="entry name" value="CLPPROTEASEP"/>
</dbReference>
<evidence type="ECO:0000313" key="4">
    <source>
        <dbReference type="EMBL" id="DAF58975.1"/>
    </source>
</evidence>
<dbReference type="Gene3D" id="3.90.226.10">
    <property type="entry name" value="2-enoyl-CoA Hydratase, Chain A, domain 1"/>
    <property type="match status" value="1"/>
</dbReference>
<reference evidence="4" key="1">
    <citation type="journal article" date="2021" name="Proc. Natl. Acad. Sci. U.S.A.">
        <title>A Catalog of Tens of Thousands of Viruses from Human Metagenomes Reveals Hidden Associations with Chronic Diseases.</title>
        <authorList>
            <person name="Tisza M.J."/>
            <person name="Buck C.B."/>
        </authorList>
    </citation>
    <scope>NUCLEOTIDE SEQUENCE</scope>
    <source>
        <strain evidence="4">CtgXa1</strain>
    </source>
</reference>
<protein>
    <submittedName>
        <fullName evidence="4">ATP dependent Clp protease</fullName>
    </submittedName>
</protein>